<sequence>MTPANDESAVSDAHSKPQLILSEDLTVVDATDAFLAARSLSRDDIAGRSIFDVFPDEAGKNHSSVPHAGEEHLHLALEAAGDGVWEWDILGNRFDFSTRGRAMLGYDESEIGNRLDNWLAITHPDDQERVRANTMACMKGRIPFVSTEYRVRCKDGSWKWLLSRGAVVQRDEKGWATRMVGTTLDISAEQETLRRANFDSLTSLPNRNLFRDRLEKEVQSARRNGKTVALLFIDLDRFKEVNDLLGHDAGDKLLRECANRILSCVRAADTVARLGGDEFTVILIDLESRAHVEDIAQKILDALARPFELSQQRAHVSGSIGITLYPDDGIDPERLVRNADQAMYVSKNAGRNQFHFFTRSMQEQAWHRITMMGELRNALPRKELQLYFQPVVELASGRVAKGEALLRWMHPQKGMLLPSEFIALAEESGLIHEFGNWVFMQASAWSKRWTELTGTLFQVSVNASPVQFMQRKRALHWGRYLSELGLAWNSMSVEITEGVLFNTSSSTAEQLLDMRDAGIQVAIDDFGTGYSSMAYLKRFDVDYLKIDQSFVRGTAPNSTRRTIAETIIVMAHKLGLKVIAEGVETPEQRDWLQHAGCDFGQGYLFSQPVPPEEFEQLLSLHSPAVSGR</sequence>
<accession>A0A254T9D5</accession>
<gene>
    <name evidence="5" type="ORF">AYR66_06835</name>
</gene>
<name>A0A254T9D5_9BURK</name>
<dbReference type="SMART" id="SM00091">
    <property type="entry name" value="PAS"/>
    <property type="match status" value="2"/>
</dbReference>
<dbReference type="Pfam" id="PF08447">
    <property type="entry name" value="PAS_3"/>
    <property type="match status" value="1"/>
</dbReference>
<dbReference type="InterPro" id="IPR035965">
    <property type="entry name" value="PAS-like_dom_sf"/>
</dbReference>
<dbReference type="InterPro" id="IPR000700">
    <property type="entry name" value="PAS-assoc_C"/>
</dbReference>
<keyword evidence="6" id="KW-1185">Reference proteome</keyword>
<dbReference type="PANTHER" id="PTHR44757">
    <property type="entry name" value="DIGUANYLATE CYCLASE DGCP"/>
    <property type="match status" value="1"/>
</dbReference>
<feature type="domain" description="EAL" evidence="3">
    <location>
        <begin position="368"/>
        <end position="622"/>
    </location>
</feature>
<dbReference type="RefSeq" id="WP_088706174.1">
    <property type="nucleotide sequence ID" value="NZ_LSTO01000001.1"/>
</dbReference>
<dbReference type="Pfam" id="PF00990">
    <property type="entry name" value="GGDEF"/>
    <property type="match status" value="1"/>
</dbReference>
<feature type="domain" description="PAC" evidence="2">
    <location>
        <begin position="145"/>
        <end position="198"/>
    </location>
</feature>
<dbReference type="InterPro" id="IPR001610">
    <property type="entry name" value="PAC"/>
</dbReference>
<dbReference type="PROSITE" id="PS50112">
    <property type="entry name" value="PAS"/>
    <property type="match status" value="1"/>
</dbReference>
<dbReference type="PANTHER" id="PTHR44757:SF2">
    <property type="entry name" value="BIOFILM ARCHITECTURE MAINTENANCE PROTEIN MBAA"/>
    <property type="match status" value="1"/>
</dbReference>
<evidence type="ECO:0000313" key="5">
    <source>
        <dbReference type="EMBL" id="OWW19259.1"/>
    </source>
</evidence>
<dbReference type="InterPro" id="IPR001633">
    <property type="entry name" value="EAL_dom"/>
</dbReference>
<dbReference type="PROSITE" id="PS50883">
    <property type="entry name" value="EAL"/>
    <property type="match status" value="1"/>
</dbReference>
<dbReference type="PROSITE" id="PS50887">
    <property type="entry name" value="GGDEF"/>
    <property type="match status" value="1"/>
</dbReference>
<comment type="caution">
    <text evidence="5">The sequence shown here is derived from an EMBL/GenBank/DDBJ whole genome shotgun (WGS) entry which is preliminary data.</text>
</comment>
<dbReference type="InterPro" id="IPR035919">
    <property type="entry name" value="EAL_sf"/>
</dbReference>
<dbReference type="CDD" id="cd01948">
    <property type="entry name" value="EAL"/>
    <property type="match status" value="1"/>
</dbReference>
<proteinExistence type="predicted"/>
<dbReference type="SMART" id="SM00052">
    <property type="entry name" value="EAL"/>
    <property type="match status" value="1"/>
</dbReference>
<reference evidence="5 6" key="1">
    <citation type="submission" date="2016-02" db="EMBL/GenBank/DDBJ databases">
        <authorList>
            <person name="Wen L."/>
            <person name="He K."/>
            <person name="Yang H."/>
        </authorList>
    </citation>
    <scope>NUCLEOTIDE SEQUENCE [LARGE SCALE GENOMIC DNA]</scope>
    <source>
        <strain evidence="5 6">TSA40</strain>
    </source>
</reference>
<dbReference type="InterPro" id="IPR029787">
    <property type="entry name" value="Nucleotide_cyclase"/>
</dbReference>
<dbReference type="Gene3D" id="3.30.70.270">
    <property type="match status" value="1"/>
</dbReference>
<evidence type="ECO:0000259" key="2">
    <source>
        <dbReference type="PROSITE" id="PS50113"/>
    </source>
</evidence>
<dbReference type="SMART" id="SM00267">
    <property type="entry name" value="GGDEF"/>
    <property type="match status" value="1"/>
</dbReference>
<dbReference type="InterPro" id="IPR043128">
    <property type="entry name" value="Rev_trsase/Diguanyl_cyclase"/>
</dbReference>
<dbReference type="SUPFAM" id="SSF55073">
    <property type="entry name" value="Nucleotide cyclase"/>
    <property type="match status" value="1"/>
</dbReference>
<evidence type="ECO:0000259" key="1">
    <source>
        <dbReference type="PROSITE" id="PS50112"/>
    </source>
</evidence>
<evidence type="ECO:0000259" key="4">
    <source>
        <dbReference type="PROSITE" id="PS50887"/>
    </source>
</evidence>
<feature type="domain" description="PAS" evidence="1">
    <location>
        <begin position="69"/>
        <end position="141"/>
    </location>
</feature>
<feature type="domain" description="GGDEF" evidence="4">
    <location>
        <begin position="226"/>
        <end position="359"/>
    </location>
</feature>
<dbReference type="SMART" id="SM00086">
    <property type="entry name" value="PAC"/>
    <property type="match status" value="1"/>
</dbReference>
<dbReference type="Pfam" id="PF00563">
    <property type="entry name" value="EAL"/>
    <property type="match status" value="1"/>
</dbReference>
<dbReference type="AlphaFoldDB" id="A0A254T9D5"/>
<dbReference type="EMBL" id="LSTO01000001">
    <property type="protein sequence ID" value="OWW19259.1"/>
    <property type="molecule type" value="Genomic_DNA"/>
</dbReference>
<dbReference type="InterPro" id="IPR013655">
    <property type="entry name" value="PAS_fold_3"/>
</dbReference>
<dbReference type="PROSITE" id="PS50113">
    <property type="entry name" value="PAC"/>
    <property type="match status" value="1"/>
</dbReference>
<dbReference type="Gene3D" id="3.30.450.20">
    <property type="entry name" value="PAS domain"/>
    <property type="match status" value="1"/>
</dbReference>
<dbReference type="FunFam" id="3.30.70.270:FF:000001">
    <property type="entry name" value="Diguanylate cyclase domain protein"/>
    <property type="match status" value="1"/>
</dbReference>
<dbReference type="InterPro" id="IPR000014">
    <property type="entry name" value="PAS"/>
</dbReference>
<dbReference type="Proteomes" id="UP000197535">
    <property type="component" value="Unassembled WGS sequence"/>
</dbReference>
<dbReference type="OrthoDB" id="9813903at2"/>
<dbReference type="SUPFAM" id="SSF55785">
    <property type="entry name" value="PYP-like sensor domain (PAS domain)"/>
    <property type="match status" value="1"/>
</dbReference>
<organism evidence="5 6">
    <name type="scientific">Noviherbaspirillum denitrificans</name>
    <dbReference type="NCBI Taxonomy" id="1968433"/>
    <lineage>
        <taxon>Bacteria</taxon>
        <taxon>Pseudomonadati</taxon>
        <taxon>Pseudomonadota</taxon>
        <taxon>Betaproteobacteria</taxon>
        <taxon>Burkholderiales</taxon>
        <taxon>Oxalobacteraceae</taxon>
        <taxon>Noviherbaspirillum</taxon>
    </lineage>
</organism>
<evidence type="ECO:0000259" key="3">
    <source>
        <dbReference type="PROSITE" id="PS50883"/>
    </source>
</evidence>
<dbReference type="SUPFAM" id="SSF141868">
    <property type="entry name" value="EAL domain-like"/>
    <property type="match status" value="1"/>
</dbReference>
<dbReference type="NCBIfam" id="TIGR00254">
    <property type="entry name" value="GGDEF"/>
    <property type="match status" value="1"/>
</dbReference>
<dbReference type="CDD" id="cd00130">
    <property type="entry name" value="PAS"/>
    <property type="match status" value="1"/>
</dbReference>
<evidence type="ECO:0008006" key="7">
    <source>
        <dbReference type="Google" id="ProtNLM"/>
    </source>
</evidence>
<dbReference type="GO" id="GO:0003824">
    <property type="term" value="F:catalytic activity"/>
    <property type="evidence" value="ECO:0007669"/>
    <property type="project" value="UniProtKB-ARBA"/>
</dbReference>
<dbReference type="InterPro" id="IPR052155">
    <property type="entry name" value="Biofilm_reg_signaling"/>
</dbReference>
<dbReference type="Gene3D" id="3.20.20.450">
    <property type="entry name" value="EAL domain"/>
    <property type="match status" value="1"/>
</dbReference>
<protein>
    <recommendedName>
        <fullName evidence="7">Diguanylate cyclase</fullName>
    </recommendedName>
</protein>
<dbReference type="CDD" id="cd01949">
    <property type="entry name" value="GGDEF"/>
    <property type="match status" value="1"/>
</dbReference>
<dbReference type="NCBIfam" id="TIGR00229">
    <property type="entry name" value="sensory_box"/>
    <property type="match status" value="1"/>
</dbReference>
<dbReference type="InterPro" id="IPR000160">
    <property type="entry name" value="GGDEF_dom"/>
</dbReference>
<evidence type="ECO:0000313" key="6">
    <source>
        <dbReference type="Proteomes" id="UP000197535"/>
    </source>
</evidence>